<feature type="region of interest" description="Disordered" evidence="4">
    <location>
        <begin position="474"/>
        <end position="551"/>
    </location>
</feature>
<feature type="compositionally biased region" description="Polar residues" evidence="4">
    <location>
        <begin position="501"/>
        <end position="515"/>
    </location>
</feature>
<dbReference type="GO" id="GO:0008233">
    <property type="term" value="F:peptidase activity"/>
    <property type="evidence" value="ECO:0007669"/>
    <property type="project" value="UniProtKB-KW"/>
</dbReference>
<protein>
    <recommendedName>
        <fullName evidence="5">Ubiquitin-like protease family profile domain-containing protein</fullName>
    </recommendedName>
</protein>
<feature type="compositionally biased region" description="Basic and acidic residues" evidence="4">
    <location>
        <begin position="475"/>
        <end position="487"/>
    </location>
</feature>
<evidence type="ECO:0000259" key="5">
    <source>
        <dbReference type="Pfam" id="PF02902"/>
    </source>
</evidence>
<proteinExistence type="inferred from homology"/>
<evidence type="ECO:0000313" key="6">
    <source>
        <dbReference type="EMBL" id="CAL4958929.1"/>
    </source>
</evidence>
<gene>
    <name evidence="6" type="ORF">URODEC1_LOCUS43409</name>
</gene>
<dbReference type="PANTHER" id="PTHR34835:SF60">
    <property type="entry name" value="OS10G0490300 PROTEIN"/>
    <property type="match status" value="1"/>
</dbReference>
<accession>A0ABC8ZBB0</accession>
<evidence type="ECO:0000256" key="2">
    <source>
        <dbReference type="ARBA" id="ARBA00022670"/>
    </source>
</evidence>
<reference evidence="6" key="1">
    <citation type="submission" date="2024-10" db="EMBL/GenBank/DDBJ databases">
        <authorList>
            <person name="Ryan C."/>
        </authorList>
    </citation>
    <scope>NUCLEOTIDE SEQUENCE [LARGE SCALE GENOMIC DNA]</scope>
</reference>
<dbReference type="EMBL" id="OZ075128">
    <property type="protein sequence ID" value="CAL4958929.1"/>
    <property type="molecule type" value="Genomic_DNA"/>
</dbReference>
<evidence type="ECO:0000256" key="3">
    <source>
        <dbReference type="ARBA" id="ARBA00022801"/>
    </source>
</evidence>
<organism evidence="6 7">
    <name type="scientific">Urochloa decumbens</name>
    <dbReference type="NCBI Taxonomy" id="240449"/>
    <lineage>
        <taxon>Eukaryota</taxon>
        <taxon>Viridiplantae</taxon>
        <taxon>Streptophyta</taxon>
        <taxon>Embryophyta</taxon>
        <taxon>Tracheophyta</taxon>
        <taxon>Spermatophyta</taxon>
        <taxon>Magnoliopsida</taxon>
        <taxon>Liliopsida</taxon>
        <taxon>Poales</taxon>
        <taxon>Poaceae</taxon>
        <taxon>PACMAD clade</taxon>
        <taxon>Panicoideae</taxon>
        <taxon>Panicodae</taxon>
        <taxon>Paniceae</taxon>
        <taxon>Melinidinae</taxon>
        <taxon>Urochloa</taxon>
    </lineage>
</organism>
<keyword evidence="2" id="KW-0645">Protease</keyword>
<sequence length="1105" mass="125060">MGRKWDNNFVDLGSSEDSDDIDILDGFESLPDSDNEYLHESQYSGAGDDESLKRSTYKQILKDYAELKHLKKKFELALSRQEGNNKRVSKPKDAFTRFSASNFSSVIESLSPENKMVIDNYGFGSLLMFDKCFVPNRFVKWVARLVNPRSADIVFSGKVISLTKESVNLILGVPISQNPFPADYSTGKSIVLSKFNKQSIPTVNFFAKKITDHEPLSDEDLIICFLVVALNTFLCPNSSVTPCYKYFGIFQDVGNARELDWSGYVLDWLLQGIKTFNSAKSFKAYDGGTLPGCLYYLAVLYLDHIDFGDRHIPQSIPRISVWKGSMIQKFAELDTNSQGCYGFHPLLDTSRTCYSKDFKHLYNPHSPVLNSDFHEKLEQYSGCKLPEDLKVSICKLIESYCLNSGLSINLDVSCVSSLPDEMKITFCKLLQHAYSIDTRAQKLVLDLMDIVSKSVSADDVGIPSDGIFYSGQVRSHQEAPHISHTDIPESSNRGQYDGDSPVSSTHFEVQTSNQHLAHATPPDMPQDNRIPPNATSETNLDDHTESDHLPMPNLRRHALKTPANLNNVDVARVMQKLTKKTPIPSSTLKNTSSEFQIKSSADHSTQPVCRTLYKFNLLSQVKSEKGDTETKRTPLADLSNDRSSKKLKKSVSFGVDDHNNHDVILLDCENMYVPDSISPASIPGKTRYCSKKLGIPKFNESLPSSSEDIEFLQTVEYNKRTPEKSIFNHPNKVCHSSSKHVPTKVSPEVQILAETTLAESVLAMSKKSDAMYNRNMRRSQDTFCTTTNEVPAKGPCCLHQLSTNIPTSVSYKVRDSSNDGRLPNYGPKRLVQPGPLFKGDHVTNSRKFIVSESEIENYQNICRLALSQYQGDDAVYLYGVRCTFWSLGDSLKPSGHVNPFVVAVFCYSLFHKPSGHPDISNRHYFFPNISDNLLKDFNAADQDVLSRAFKRSSKARPLINSNILFFPTFYDEHWFVFVVDIKDRKFVMLDSLFSKDEHFQQYVSNRMRASFQHHWRLFIKDDVDFEDWGFIYPAVPQQPSGHEHDSGIYAMMFLEYWASPRTSLTSVFTPKDIPNIRIKIANELVFQPKNSGMKHRVTQFQVEDD</sequence>
<keyword evidence="3" id="KW-0378">Hydrolase</keyword>
<dbReference type="SUPFAM" id="SSF54001">
    <property type="entry name" value="Cysteine proteinases"/>
    <property type="match status" value="1"/>
</dbReference>
<dbReference type="GO" id="GO:0006508">
    <property type="term" value="P:proteolysis"/>
    <property type="evidence" value="ECO:0007669"/>
    <property type="project" value="UniProtKB-KW"/>
</dbReference>
<dbReference type="InterPro" id="IPR038765">
    <property type="entry name" value="Papain-like_cys_pep_sf"/>
</dbReference>
<keyword evidence="7" id="KW-1185">Reference proteome</keyword>
<dbReference type="AlphaFoldDB" id="A0ABC8ZBB0"/>
<evidence type="ECO:0000256" key="4">
    <source>
        <dbReference type="SAM" id="MobiDB-lite"/>
    </source>
</evidence>
<feature type="compositionally biased region" description="Acidic residues" evidence="4">
    <location>
        <begin position="14"/>
        <end position="35"/>
    </location>
</feature>
<name>A0ABC8ZBB0_9POAL</name>
<feature type="region of interest" description="Disordered" evidence="4">
    <location>
        <begin position="12"/>
        <end position="50"/>
    </location>
</feature>
<dbReference type="Proteomes" id="UP001497457">
    <property type="component" value="Chromosome 18b"/>
</dbReference>
<dbReference type="Gene3D" id="3.40.395.10">
    <property type="entry name" value="Adenoviral Proteinase, Chain A"/>
    <property type="match status" value="1"/>
</dbReference>
<comment type="similarity">
    <text evidence="1">Belongs to the peptidase C48 family.</text>
</comment>
<feature type="region of interest" description="Disordered" evidence="4">
    <location>
        <begin position="623"/>
        <end position="643"/>
    </location>
</feature>
<feature type="domain" description="Ubiquitin-like protease family profile" evidence="5">
    <location>
        <begin position="947"/>
        <end position="1082"/>
    </location>
</feature>
<dbReference type="PANTHER" id="PTHR34835">
    <property type="entry name" value="OS07G0283600 PROTEIN-RELATED"/>
    <property type="match status" value="1"/>
</dbReference>
<evidence type="ECO:0000256" key="1">
    <source>
        <dbReference type="ARBA" id="ARBA00005234"/>
    </source>
</evidence>
<evidence type="ECO:0000313" key="7">
    <source>
        <dbReference type="Proteomes" id="UP001497457"/>
    </source>
</evidence>
<dbReference type="InterPro" id="IPR003653">
    <property type="entry name" value="Peptidase_C48_C"/>
</dbReference>
<dbReference type="Pfam" id="PF02902">
    <property type="entry name" value="Peptidase_C48"/>
    <property type="match status" value="1"/>
</dbReference>